<dbReference type="PANTHER" id="PTHR33121">
    <property type="entry name" value="CYCLIC DI-GMP PHOSPHODIESTERASE PDEF"/>
    <property type="match status" value="1"/>
</dbReference>
<dbReference type="InterPro" id="IPR043128">
    <property type="entry name" value="Rev_trsase/Diguanyl_cyclase"/>
</dbReference>
<dbReference type="PROSITE" id="PS50887">
    <property type="entry name" value="GGDEF"/>
    <property type="match status" value="1"/>
</dbReference>
<dbReference type="RefSeq" id="WP_186913233.1">
    <property type="nucleotide sequence ID" value="NZ_JACOFV010000013.1"/>
</dbReference>
<proteinExistence type="predicted"/>
<dbReference type="InterPro" id="IPR001633">
    <property type="entry name" value="EAL_dom"/>
</dbReference>
<dbReference type="InterPro" id="IPR035919">
    <property type="entry name" value="EAL_sf"/>
</dbReference>
<protein>
    <submittedName>
        <fullName evidence="3">EAL domain-containing protein</fullName>
    </submittedName>
</protein>
<dbReference type="InterPro" id="IPR029787">
    <property type="entry name" value="Nucleotide_cyclase"/>
</dbReference>
<dbReference type="Gene3D" id="3.30.70.270">
    <property type="match status" value="1"/>
</dbReference>
<dbReference type="Pfam" id="PF00990">
    <property type="entry name" value="GGDEF"/>
    <property type="match status" value="1"/>
</dbReference>
<dbReference type="InterPro" id="IPR050706">
    <property type="entry name" value="Cyclic-di-GMP_PDE-like"/>
</dbReference>
<dbReference type="Proteomes" id="UP000634011">
    <property type="component" value="Unassembled WGS sequence"/>
</dbReference>
<keyword evidence="4" id="KW-1185">Reference proteome</keyword>
<evidence type="ECO:0000313" key="4">
    <source>
        <dbReference type="Proteomes" id="UP000634011"/>
    </source>
</evidence>
<accession>A0A923HFX1</accession>
<sequence length="435" mass="48445">MNNQLYGSVKGDPHCLSSCGEFAEKLQVEMSLAAENQVLGLMVVNLQRSDRIAALLSDKQARQLQESLWSRFKPILRSRDSMVFVSPNELWVMLPDLSVPALALLAAHRLLAILEAPIPVDGGNVYFSPCIGVVCTPIQDANALTMLRIADNAQKKALNEHQKFSFASGNVQTNLLPENLPKLVAEVIEANGLNVVYQPKVDLSTMRIHSVEALVRCPSDHPEYIPVNVLIETVERCGLVEALTLQVINIVLRESSQWQAAGLDVLIWINLSARLLAQAHLTATLAHKMNIWLTHPSRIGLELTESALIQDVAQTTEVLCELKRLGFHLSIDDFGTGYSSFAYLRRFPIDELKIDKLFVQGMIESLQDRQIVKSIIDLAHNFGLPVVAEGVEDEKTLNLLKDMGCEQIQGFYFAKPMPAEQLLIWCAEFHRIHTA</sequence>
<reference evidence="3" key="1">
    <citation type="submission" date="2020-08" db="EMBL/GenBank/DDBJ databases">
        <title>Novel species isolated from subtropical streams in China.</title>
        <authorList>
            <person name="Lu H."/>
        </authorList>
    </citation>
    <scope>NUCLEOTIDE SEQUENCE</scope>
    <source>
        <strain evidence="3">KACC 12607</strain>
    </source>
</reference>
<evidence type="ECO:0000259" key="2">
    <source>
        <dbReference type="PROSITE" id="PS50887"/>
    </source>
</evidence>
<feature type="domain" description="EAL" evidence="1">
    <location>
        <begin position="177"/>
        <end position="430"/>
    </location>
</feature>
<organism evidence="3 4">
    <name type="scientific">Undibacterium jejuense</name>
    <dbReference type="NCBI Taxonomy" id="1344949"/>
    <lineage>
        <taxon>Bacteria</taxon>
        <taxon>Pseudomonadati</taxon>
        <taxon>Pseudomonadota</taxon>
        <taxon>Betaproteobacteria</taxon>
        <taxon>Burkholderiales</taxon>
        <taxon>Oxalobacteraceae</taxon>
        <taxon>Undibacterium</taxon>
    </lineage>
</organism>
<dbReference type="SUPFAM" id="SSF55073">
    <property type="entry name" value="Nucleotide cyclase"/>
    <property type="match status" value="1"/>
</dbReference>
<gene>
    <name evidence="3" type="ORF">H8K32_14405</name>
</gene>
<evidence type="ECO:0000259" key="1">
    <source>
        <dbReference type="PROSITE" id="PS50883"/>
    </source>
</evidence>
<feature type="domain" description="GGDEF" evidence="2">
    <location>
        <begin position="37"/>
        <end position="171"/>
    </location>
</feature>
<dbReference type="EMBL" id="JACOFV010000013">
    <property type="protein sequence ID" value="MBC3863296.1"/>
    <property type="molecule type" value="Genomic_DNA"/>
</dbReference>
<comment type="caution">
    <text evidence="3">The sequence shown here is derived from an EMBL/GenBank/DDBJ whole genome shotgun (WGS) entry which is preliminary data.</text>
</comment>
<name>A0A923HFX1_9BURK</name>
<dbReference type="SMART" id="SM00052">
    <property type="entry name" value="EAL"/>
    <property type="match status" value="1"/>
</dbReference>
<dbReference type="SUPFAM" id="SSF141868">
    <property type="entry name" value="EAL domain-like"/>
    <property type="match status" value="1"/>
</dbReference>
<dbReference type="CDD" id="cd01948">
    <property type="entry name" value="EAL"/>
    <property type="match status" value="1"/>
</dbReference>
<dbReference type="PROSITE" id="PS50883">
    <property type="entry name" value="EAL"/>
    <property type="match status" value="1"/>
</dbReference>
<dbReference type="Gene3D" id="3.20.20.450">
    <property type="entry name" value="EAL domain"/>
    <property type="match status" value="1"/>
</dbReference>
<evidence type="ECO:0000313" key="3">
    <source>
        <dbReference type="EMBL" id="MBC3863296.1"/>
    </source>
</evidence>
<dbReference type="GO" id="GO:0071111">
    <property type="term" value="F:cyclic-guanylate-specific phosphodiesterase activity"/>
    <property type="evidence" value="ECO:0007669"/>
    <property type="project" value="InterPro"/>
</dbReference>
<dbReference type="Pfam" id="PF00563">
    <property type="entry name" value="EAL"/>
    <property type="match status" value="1"/>
</dbReference>
<dbReference type="PANTHER" id="PTHR33121:SF71">
    <property type="entry name" value="OXYGEN SENSOR PROTEIN DOSP"/>
    <property type="match status" value="1"/>
</dbReference>
<dbReference type="AlphaFoldDB" id="A0A923HFX1"/>
<dbReference type="InterPro" id="IPR000160">
    <property type="entry name" value="GGDEF_dom"/>
</dbReference>